<gene>
    <name evidence="1" type="ORF">GMARGA_LOCUS17433</name>
</gene>
<evidence type="ECO:0000313" key="2">
    <source>
        <dbReference type="Proteomes" id="UP000789901"/>
    </source>
</evidence>
<comment type="caution">
    <text evidence="1">The sequence shown here is derived from an EMBL/GenBank/DDBJ whole genome shotgun (WGS) entry which is preliminary data.</text>
</comment>
<protein>
    <submittedName>
        <fullName evidence="1">31724_t:CDS:1</fullName>
    </submittedName>
</protein>
<reference evidence="1 2" key="1">
    <citation type="submission" date="2021-06" db="EMBL/GenBank/DDBJ databases">
        <authorList>
            <person name="Kallberg Y."/>
            <person name="Tangrot J."/>
            <person name="Rosling A."/>
        </authorList>
    </citation>
    <scope>NUCLEOTIDE SEQUENCE [LARGE SCALE GENOMIC DNA]</scope>
    <source>
        <strain evidence="1 2">120-4 pot B 10/14</strain>
    </source>
</reference>
<dbReference type="Proteomes" id="UP000789901">
    <property type="component" value="Unassembled WGS sequence"/>
</dbReference>
<accession>A0ABN7VDJ2</accession>
<name>A0ABN7VDJ2_GIGMA</name>
<feature type="non-terminal residue" evidence="1">
    <location>
        <position position="82"/>
    </location>
</feature>
<proteinExistence type="predicted"/>
<dbReference type="EMBL" id="CAJVQB010013207">
    <property type="protein sequence ID" value="CAG8760633.1"/>
    <property type="molecule type" value="Genomic_DNA"/>
</dbReference>
<sequence length="82" mass="9137">MSAETITVKTEEETSLKIKIKQVSTVGLKLPKILEKILKIGSVILDEVFGDGSEGLEAESDLNNLRLIRPTFFYEDKNLAIN</sequence>
<evidence type="ECO:0000313" key="1">
    <source>
        <dbReference type="EMBL" id="CAG8760633.1"/>
    </source>
</evidence>
<organism evidence="1 2">
    <name type="scientific">Gigaspora margarita</name>
    <dbReference type="NCBI Taxonomy" id="4874"/>
    <lineage>
        <taxon>Eukaryota</taxon>
        <taxon>Fungi</taxon>
        <taxon>Fungi incertae sedis</taxon>
        <taxon>Mucoromycota</taxon>
        <taxon>Glomeromycotina</taxon>
        <taxon>Glomeromycetes</taxon>
        <taxon>Diversisporales</taxon>
        <taxon>Gigasporaceae</taxon>
        <taxon>Gigaspora</taxon>
    </lineage>
</organism>
<keyword evidence="2" id="KW-1185">Reference proteome</keyword>